<dbReference type="Gene3D" id="2.30.30.940">
    <property type="match status" value="1"/>
</dbReference>
<accession>A0A8J7JBY9</accession>
<name>A0A8J7JBY9_9CYAN</name>
<dbReference type="SUPFAM" id="SSF55464">
    <property type="entry name" value="Origin of replication-binding domain, RBD-like"/>
    <property type="match status" value="1"/>
</dbReference>
<reference evidence="2" key="1">
    <citation type="submission" date="2020-10" db="EMBL/GenBank/DDBJ databases">
        <authorList>
            <person name="Castelo-Branco R."/>
            <person name="Eusebio N."/>
            <person name="Adriana R."/>
            <person name="Vieira A."/>
            <person name="Brugerolle De Fraissinette N."/>
            <person name="Rezende De Castro R."/>
            <person name="Schneider M.P."/>
            <person name="Vasconcelos V."/>
            <person name="Leao P.N."/>
        </authorList>
    </citation>
    <scope>NUCLEOTIDE SEQUENCE</scope>
    <source>
        <strain evidence="2">LEGE 07157</strain>
    </source>
</reference>
<dbReference type="InterPro" id="IPR014862">
    <property type="entry name" value="TrwC"/>
</dbReference>
<dbReference type="AlphaFoldDB" id="A0A8J7JBY9"/>
<organism evidence="2 3">
    <name type="scientific">Lusitaniella coriacea LEGE 07157</name>
    <dbReference type="NCBI Taxonomy" id="945747"/>
    <lineage>
        <taxon>Bacteria</taxon>
        <taxon>Bacillati</taxon>
        <taxon>Cyanobacteriota</taxon>
        <taxon>Cyanophyceae</taxon>
        <taxon>Spirulinales</taxon>
        <taxon>Lusitaniellaceae</taxon>
        <taxon>Lusitaniella</taxon>
    </lineage>
</organism>
<evidence type="ECO:0000259" key="1">
    <source>
        <dbReference type="Pfam" id="PF08751"/>
    </source>
</evidence>
<gene>
    <name evidence="2" type="ORF">IQ249_15295</name>
</gene>
<dbReference type="Proteomes" id="UP000654482">
    <property type="component" value="Unassembled WGS sequence"/>
</dbReference>
<feature type="domain" description="TrwC relaxase" evidence="1">
    <location>
        <begin position="4"/>
        <end position="186"/>
    </location>
</feature>
<dbReference type="SUPFAM" id="SSF52540">
    <property type="entry name" value="P-loop containing nucleoside triphosphate hydrolases"/>
    <property type="match status" value="2"/>
</dbReference>
<evidence type="ECO:0000313" key="2">
    <source>
        <dbReference type="EMBL" id="MBE9117265.1"/>
    </source>
</evidence>
<sequence length="741" mass="83432">MAEVEIRTLIEEAHERAVAKAIEYIEQKALGGEKSLIIASFQQGSSREGSNPIPDPLLHTHAISLPVVYDRSSGRAESLYPSARMLYRHKMAAGAVYRAELASELQQNLGVLLQREKSWFELQGFSREEGKYLELMNHFSSRRLQIEAQNPQNAIEAQKVAYETRKQKQPQLPRSELFAQWQKASQQYGFGLEQGRKLLRAPLERTVLGQKWQEWRTLREAATSVVRHQSHFTHRDLVRAVAEAAQTRGLNSNDVLRLTKKYLSSRQVIELGRIDGEKRFANKRLYKMEKQLLSQVRKLEKEHSFRVAVRHLRAAAERHHLTREQTEALQEIARPGRIKVLCGLSGTGKSHTLAAACQGWEKSGYEVLGVSLSARQAQRLAEQTGMGQQSRLSKALWGEKQQSVTLAKLLWEIERAAESQRRYGRRSVVKSPLSAKTVVVVDNAQGIGVSQMKRLVEEVRRAGAKLVLSGDLKQPQAYEHSGALKAVAQSVGAAELKKVQRQEQTWAKQVVQRVGSGQARKALQALAERGLLSIAETKEAAIEAVVQEWSERGLKRPQEHLMIAETMEEVRILNRLAQSKLVEAGNIGKTAVRVGGESIRKGERVKFRETSRTYGVMKNGMGTVRHIDPISKVAVVRLDTGRMKAINLRHYKGIELGYAVTTTEAKDVEVRHSYVLTQGTGRDAALVQVSRAKVETKVFAYVVDKDVEATLKLARQMSWSKESELGIMVEQRRVQEQGRER</sequence>
<protein>
    <submittedName>
        <fullName evidence="2">AAA family ATPase</fullName>
    </submittedName>
</protein>
<dbReference type="Pfam" id="PF13604">
    <property type="entry name" value="AAA_30"/>
    <property type="match status" value="1"/>
</dbReference>
<dbReference type="InterPro" id="IPR027417">
    <property type="entry name" value="P-loop_NTPase"/>
</dbReference>
<evidence type="ECO:0000313" key="3">
    <source>
        <dbReference type="Proteomes" id="UP000654482"/>
    </source>
</evidence>
<comment type="caution">
    <text evidence="2">The sequence shown here is derived from an EMBL/GenBank/DDBJ whole genome shotgun (WGS) entry which is preliminary data.</text>
</comment>
<dbReference type="EMBL" id="JADEWZ010000022">
    <property type="protein sequence ID" value="MBE9117265.1"/>
    <property type="molecule type" value="Genomic_DNA"/>
</dbReference>
<dbReference type="Gene3D" id="3.40.50.300">
    <property type="entry name" value="P-loop containing nucleotide triphosphate hydrolases"/>
    <property type="match status" value="2"/>
</dbReference>
<keyword evidence="3" id="KW-1185">Reference proteome</keyword>
<proteinExistence type="predicted"/>
<dbReference type="Pfam" id="PF08751">
    <property type="entry name" value="TrwC"/>
    <property type="match status" value="1"/>
</dbReference>